<evidence type="ECO:0000256" key="2">
    <source>
        <dbReference type="ARBA" id="ARBA00012552"/>
    </source>
</evidence>
<evidence type="ECO:0000256" key="5">
    <source>
        <dbReference type="ARBA" id="ARBA00022801"/>
    </source>
</evidence>
<dbReference type="EC" id="3.6.4.13" evidence="2"/>
<evidence type="ECO:0000259" key="15">
    <source>
        <dbReference type="PROSITE" id="PS51195"/>
    </source>
</evidence>
<evidence type="ECO:0000256" key="9">
    <source>
        <dbReference type="ARBA" id="ARBA00023242"/>
    </source>
</evidence>
<dbReference type="InterPro" id="IPR000629">
    <property type="entry name" value="RNA-helicase_DEAD-box_CS"/>
</dbReference>
<name>A0A1V2LSA4_PICKU</name>
<evidence type="ECO:0000313" key="16">
    <source>
        <dbReference type="EMBL" id="ONH76765.1"/>
    </source>
</evidence>
<dbReference type="PROSITE" id="PS51194">
    <property type="entry name" value="HELICASE_CTER"/>
    <property type="match status" value="1"/>
</dbReference>
<gene>
    <name evidence="16" type="ORF">BOH78_1004</name>
</gene>
<comment type="subcellular location">
    <subcellularLocation>
        <location evidence="1">Nucleus</location>
        <location evidence="1">Nucleolus</location>
    </subcellularLocation>
</comment>
<feature type="domain" description="DEAD-box RNA helicase Q" evidence="15">
    <location>
        <begin position="259"/>
        <end position="287"/>
    </location>
</feature>
<dbReference type="InterPro" id="IPR011545">
    <property type="entry name" value="DEAD/DEAH_box_helicase_dom"/>
</dbReference>
<comment type="catalytic activity">
    <reaction evidence="10">
        <text>ATP + H2O = ADP + phosphate + H(+)</text>
        <dbReference type="Rhea" id="RHEA:13065"/>
        <dbReference type="ChEBI" id="CHEBI:15377"/>
        <dbReference type="ChEBI" id="CHEBI:15378"/>
        <dbReference type="ChEBI" id="CHEBI:30616"/>
        <dbReference type="ChEBI" id="CHEBI:43474"/>
        <dbReference type="ChEBI" id="CHEBI:456216"/>
        <dbReference type="EC" id="3.6.4.13"/>
    </reaction>
</comment>
<dbReference type="GO" id="GO:0005524">
    <property type="term" value="F:ATP binding"/>
    <property type="evidence" value="ECO:0007669"/>
    <property type="project" value="UniProtKB-KW"/>
</dbReference>
<dbReference type="Gene3D" id="3.40.50.300">
    <property type="entry name" value="P-loop containing nucleotide triphosphate hydrolases"/>
    <property type="match status" value="2"/>
</dbReference>
<keyword evidence="8" id="KW-0694">RNA-binding</keyword>
<dbReference type="Proteomes" id="UP000189274">
    <property type="component" value="Unassembled WGS sequence"/>
</dbReference>
<dbReference type="PROSITE" id="PS51195">
    <property type="entry name" value="Q_MOTIF"/>
    <property type="match status" value="1"/>
</dbReference>
<dbReference type="GO" id="GO:0003723">
    <property type="term" value="F:RNA binding"/>
    <property type="evidence" value="ECO:0007669"/>
    <property type="project" value="UniProtKB-KW"/>
</dbReference>
<keyword evidence="6 16" id="KW-0347">Helicase</keyword>
<evidence type="ECO:0000259" key="13">
    <source>
        <dbReference type="PROSITE" id="PS51192"/>
    </source>
</evidence>
<protein>
    <recommendedName>
        <fullName evidence="2">RNA helicase</fullName>
        <ecNumber evidence="2">3.6.4.13</ecNumber>
    </recommendedName>
</protein>
<dbReference type="GO" id="GO:0003724">
    <property type="term" value="F:RNA helicase activity"/>
    <property type="evidence" value="ECO:0007669"/>
    <property type="project" value="UniProtKB-EC"/>
</dbReference>
<dbReference type="AlphaFoldDB" id="A0A1V2LSA4"/>
<organism evidence="16 17">
    <name type="scientific">Pichia kudriavzevii</name>
    <name type="common">Yeast</name>
    <name type="synonym">Issatchenkia orientalis</name>
    <dbReference type="NCBI Taxonomy" id="4909"/>
    <lineage>
        <taxon>Eukaryota</taxon>
        <taxon>Fungi</taxon>
        <taxon>Dikarya</taxon>
        <taxon>Ascomycota</taxon>
        <taxon>Saccharomycotina</taxon>
        <taxon>Pichiomycetes</taxon>
        <taxon>Pichiales</taxon>
        <taxon>Pichiaceae</taxon>
        <taxon>Pichia</taxon>
    </lineage>
</organism>
<keyword evidence="4" id="KW-0547">Nucleotide-binding</keyword>
<keyword evidence="7" id="KW-0067">ATP-binding</keyword>
<keyword evidence="3" id="KW-0690">Ribosome biogenesis</keyword>
<dbReference type="InterPro" id="IPR027417">
    <property type="entry name" value="P-loop_NTPase"/>
</dbReference>
<dbReference type="GO" id="GO:0016787">
    <property type="term" value="F:hydrolase activity"/>
    <property type="evidence" value="ECO:0007669"/>
    <property type="project" value="UniProtKB-KW"/>
</dbReference>
<dbReference type="PROSITE" id="PS00039">
    <property type="entry name" value="DEAD_ATP_HELICASE"/>
    <property type="match status" value="1"/>
</dbReference>
<dbReference type="CDD" id="cd17946">
    <property type="entry name" value="DEADc_DDX24"/>
    <property type="match status" value="1"/>
</dbReference>
<dbReference type="InterPro" id="IPR050079">
    <property type="entry name" value="DEAD_box_RNA_helicase"/>
</dbReference>
<dbReference type="InterPro" id="IPR001650">
    <property type="entry name" value="Helicase_C-like"/>
</dbReference>
<dbReference type="InterPro" id="IPR014001">
    <property type="entry name" value="Helicase_ATP-bd"/>
</dbReference>
<dbReference type="EMBL" id="MQVM01000003">
    <property type="protein sequence ID" value="ONH76765.1"/>
    <property type="molecule type" value="Genomic_DNA"/>
</dbReference>
<evidence type="ECO:0000313" key="17">
    <source>
        <dbReference type="Proteomes" id="UP000189274"/>
    </source>
</evidence>
<dbReference type="SUPFAM" id="SSF52540">
    <property type="entry name" value="P-loop containing nucleoside triphosphate hydrolases"/>
    <property type="match status" value="1"/>
</dbReference>
<evidence type="ECO:0000256" key="8">
    <source>
        <dbReference type="ARBA" id="ARBA00022884"/>
    </source>
</evidence>
<evidence type="ECO:0000256" key="1">
    <source>
        <dbReference type="ARBA" id="ARBA00004604"/>
    </source>
</evidence>
<keyword evidence="9" id="KW-0539">Nucleus</keyword>
<evidence type="ECO:0000256" key="10">
    <source>
        <dbReference type="ARBA" id="ARBA00047984"/>
    </source>
</evidence>
<dbReference type="PANTHER" id="PTHR47959">
    <property type="entry name" value="ATP-DEPENDENT RNA HELICASE RHLE-RELATED"/>
    <property type="match status" value="1"/>
</dbReference>
<keyword evidence="5" id="KW-0378">Hydrolase</keyword>
<feature type="short sequence motif" description="Q motif" evidence="11">
    <location>
        <begin position="259"/>
        <end position="287"/>
    </location>
</feature>
<dbReference type="InterPro" id="IPR014014">
    <property type="entry name" value="RNA_helicase_DEAD_Q_motif"/>
</dbReference>
<dbReference type="SMART" id="SM00487">
    <property type="entry name" value="DEXDc"/>
    <property type="match status" value="1"/>
</dbReference>
<evidence type="ECO:0000259" key="14">
    <source>
        <dbReference type="PROSITE" id="PS51194"/>
    </source>
</evidence>
<feature type="region of interest" description="Disordered" evidence="12">
    <location>
        <begin position="104"/>
        <end position="129"/>
    </location>
</feature>
<evidence type="ECO:0000256" key="11">
    <source>
        <dbReference type="PROSITE-ProRule" id="PRU00552"/>
    </source>
</evidence>
<feature type="domain" description="Helicase ATP-binding" evidence="13">
    <location>
        <begin position="290"/>
        <end position="488"/>
    </location>
</feature>
<evidence type="ECO:0000256" key="4">
    <source>
        <dbReference type="ARBA" id="ARBA00022741"/>
    </source>
</evidence>
<feature type="domain" description="Helicase C-terminal" evidence="14">
    <location>
        <begin position="548"/>
        <end position="705"/>
    </location>
</feature>
<evidence type="ECO:0000256" key="6">
    <source>
        <dbReference type="ARBA" id="ARBA00022806"/>
    </source>
</evidence>
<dbReference type="PANTHER" id="PTHR47959:SF1">
    <property type="entry name" value="ATP-DEPENDENT RNA HELICASE DBPA"/>
    <property type="match status" value="1"/>
</dbReference>
<dbReference type="PROSITE" id="PS51192">
    <property type="entry name" value="HELICASE_ATP_BIND_1"/>
    <property type="match status" value="1"/>
</dbReference>
<dbReference type="SMART" id="SM00490">
    <property type="entry name" value="HELICc"/>
    <property type="match status" value="1"/>
</dbReference>
<dbReference type="GO" id="GO:0005829">
    <property type="term" value="C:cytosol"/>
    <property type="evidence" value="ECO:0007669"/>
    <property type="project" value="TreeGrafter"/>
</dbReference>
<dbReference type="GO" id="GO:0005730">
    <property type="term" value="C:nucleolus"/>
    <property type="evidence" value="ECO:0007669"/>
    <property type="project" value="UniProtKB-SubCell"/>
</dbReference>
<dbReference type="GO" id="GO:0006364">
    <property type="term" value="P:rRNA processing"/>
    <property type="evidence" value="ECO:0007669"/>
    <property type="project" value="UniProtKB-ARBA"/>
</dbReference>
<dbReference type="VEuPathDB" id="FungiDB:C5L36_0A05430"/>
<comment type="caution">
    <text evidence="16">The sequence shown here is derived from an EMBL/GenBank/DDBJ whole genome shotgun (WGS) entry which is preliminary data.</text>
</comment>
<feature type="compositionally biased region" description="Acidic residues" evidence="12">
    <location>
        <begin position="118"/>
        <end position="129"/>
    </location>
</feature>
<evidence type="ECO:0000256" key="3">
    <source>
        <dbReference type="ARBA" id="ARBA00022517"/>
    </source>
</evidence>
<accession>A0A1V2LSA4</accession>
<dbReference type="CDD" id="cd18787">
    <property type="entry name" value="SF2_C_DEAD"/>
    <property type="match status" value="1"/>
</dbReference>
<evidence type="ECO:0000256" key="12">
    <source>
        <dbReference type="SAM" id="MobiDB-lite"/>
    </source>
</evidence>
<dbReference type="Pfam" id="PF00270">
    <property type="entry name" value="DEAD"/>
    <property type="match status" value="1"/>
</dbReference>
<dbReference type="Pfam" id="PF00271">
    <property type="entry name" value="Helicase_C"/>
    <property type="match status" value="1"/>
</dbReference>
<sequence length="837" mass="93583">MVSEAIKEQILQRKKQLKQKVAGKLLGKAVKNKLSKVPKSTKSAKSEKGREVDAGNLNWKPVEIPDTLDDYEGFYGLEEIDGVDVKIVDGQVKFITKSDSQTITTEEAKEKENALPEGEFEIDPEDIPEEGVEKAETVLEEEEVGPQEESEDLEVEKGDTLLAATDVREKQVAGEQKANPGEVGNKVEMTKKKHIQVTHLIASKDENDEENVPLLPGLPSNDLSEELIGKEKAVNDDTLKANTFSKAANLELIEDADLPDWSDISLSASTLNGLEKLGFKTPTEIQKRSIPVSLEGKDVIGKAITGSGKTLAYGIPILEKAIADEYKNRLLPEELRKHPTALIFTPTRELANQVMKHLSDLFKYSPFSDKTIISLTGGLSIQKQERLLSYGPRVLVATPGRCLELLEKSTSLAKQIASIDILVLDEADRMLQDGHFEELKKILEILHNYRPKGIQAFQKRWQSLVFSATFSTELFGKLSSHTKKPQSKKRKHDEDSDDAEMKEVLRILGQKLRFRGKPEFVDVNPTEVVANRITEAMIPCAPMERDLMLYYFISIFPGTTLVFTNSIDSVKRLAPMLNNLGVPTVSIHSSMIQKQRLRALERFSRNSEMAKKQGKSSVLIASDVAARGLDIDNIQHVVHYHLPRTADTYVHRSGRTARAGKEGVSIILCSPQEASGPLRKLRMAVTKNEKVRDLKCVPIDTDILDQLKERLDLSAKIAQAEVSSQSSNKEKSWIEKAAEDLGVDDIDDFEDDFLKRDRKRREGKELDRQGLKVYKAQLRDLLKVPIRKSGRRSYIAGGLNNIAKLLLDNEGSDSVMGYLQQDALALLKDKKQKKQKV</sequence>
<proteinExistence type="predicted"/>
<reference evidence="17" key="1">
    <citation type="journal article" date="2017" name="Genome Announc.">
        <title>Genome sequences of Cyberlindnera fabianii 65, Pichia kudriavzevii 129, and Saccharomyces cerevisiae 131 isolated from fermented masau fruits in Zimbabwe.</title>
        <authorList>
            <person name="van Rijswijck I.M.H."/>
            <person name="Derks M.F.L."/>
            <person name="Abee T."/>
            <person name="de Ridder D."/>
            <person name="Smid E.J."/>
        </authorList>
    </citation>
    <scope>NUCLEOTIDE SEQUENCE [LARGE SCALE GENOMIC DNA]</scope>
    <source>
        <strain evidence="17">129</strain>
    </source>
</reference>
<evidence type="ECO:0000256" key="7">
    <source>
        <dbReference type="ARBA" id="ARBA00022840"/>
    </source>
</evidence>